<keyword evidence="1" id="KW-0812">Transmembrane</keyword>
<accession>A0A7G9S9W4</accession>
<protein>
    <submittedName>
        <fullName evidence="2">Uncharacterized protein</fullName>
    </submittedName>
</protein>
<keyword evidence="3" id="KW-1185">Reference proteome</keyword>
<dbReference type="AlphaFoldDB" id="A0A7G9S9W4"/>
<name>A0A7G9S9W4_9SPHN</name>
<gene>
    <name evidence="2" type="ORF">H9L12_10150</name>
</gene>
<dbReference type="EMBL" id="CP060717">
    <property type="protein sequence ID" value="QNN64639.1"/>
    <property type="molecule type" value="Genomic_DNA"/>
</dbReference>
<dbReference type="Proteomes" id="UP000515955">
    <property type="component" value="Chromosome"/>
</dbReference>
<dbReference type="RefSeq" id="WP_187541638.1">
    <property type="nucleotide sequence ID" value="NZ_CP060717.1"/>
</dbReference>
<sequence length="154" mass="16233">MYHEQLKTRDAFKVVEISTLDGPASAALAELELGRGRLAEAAVPDVPRAIGVMMAATYAAIVALFALTIATAGQSLFVIAIDVVFLVAFFAVPTIMLKLERDPARRPSLSRFMAQGMQTYTGHVSGAGALAQMFIVPVLLAFAVLAIGVIAVLS</sequence>
<organism evidence="2 3">
    <name type="scientific">Sphingomonas rhizophila</name>
    <dbReference type="NCBI Taxonomy" id="2071607"/>
    <lineage>
        <taxon>Bacteria</taxon>
        <taxon>Pseudomonadati</taxon>
        <taxon>Pseudomonadota</taxon>
        <taxon>Alphaproteobacteria</taxon>
        <taxon>Sphingomonadales</taxon>
        <taxon>Sphingomonadaceae</taxon>
        <taxon>Sphingomonas</taxon>
    </lineage>
</organism>
<reference evidence="2 3" key="1">
    <citation type="submission" date="2020-08" db="EMBL/GenBank/DDBJ databases">
        <title>Genome sequence of Sphingomonas rhizophila KACC 19189T.</title>
        <authorList>
            <person name="Hyun D.-W."/>
            <person name="Bae J.-W."/>
        </authorList>
    </citation>
    <scope>NUCLEOTIDE SEQUENCE [LARGE SCALE GENOMIC DNA]</scope>
    <source>
        <strain evidence="2 3">KACC 19189</strain>
    </source>
</reference>
<proteinExistence type="predicted"/>
<evidence type="ECO:0000313" key="3">
    <source>
        <dbReference type="Proteomes" id="UP000515955"/>
    </source>
</evidence>
<evidence type="ECO:0000256" key="1">
    <source>
        <dbReference type="SAM" id="Phobius"/>
    </source>
</evidence>
<feature type="transmembrane region" description="Helical" evidence="1">
    <location>
        <begin position="49"/>
        <end position="70"/>
    </location>
</feature>
<keyword evidence="1" id="KW-1133">Transmembrane helix</keyword>
<evidence type="ECO:0000313" key="2">
    <source>
        <dbReference type="EMBL" id="QNN64639.1"/>
    </source>
</evidence>
<keyword evidence="1" id="KW-0472">Membrane</keyword>
<feature type="transmembrane region" description="Helical" evidence="1">
    <location>
        <begin position="120"/>
        <end position="153"/>
    </location>
</feature>
<dbReference type="KEGG" id="srhi:H9L12_10150"/>
<feature type="transmembrane region" description="Helical" evidence="1">
    <location>
        <begin position="76"/>
        <end position="99"/>
    </location>
</feature>